<comment type="caution">
    <text evidence="2">The sequence shown here is derived from an EMBL/GenBank/DDBJ whole genome shotgun (WGS) entry which is preliminary data.</text>
</comment>
<evidence type="ECO:0000313" key="2">
    <source>
        <dbReference type="EMBL" id="MFL0165439.1"/>
    </source>
</evidence>
<dbReference type="Gene3D" id="3.40.50.720">
    <property type="entry name" value="NAD(P)-binding Rossmann-like Domain"/>
    <property type="match status" value="1"/>
</dbReference>
<keyword evidence="3" id="KW-1185">Reference proteome</keyword>
<dbReference type="PANTHER" id="PTHR32385:SF15">
    <property type="entry name" value="INOSITOL PHOSPHOCERAMIDE MANNOSYLTRANSFERASE 1"/>
    <property type="match status" value="1"/>
</dbReference>
<dbReference type="EMBL" id="JBJIAB010000010">
    <property type="protein sequence ID" value="MFL0165439.1"/>
    <property type="molecule type" value="Genomic_DNA"/>
</dbReference>
<accession>A0ABW8S3I9</accession>
<evidence type="ECO:0000256" key="1">
    <source>
        <dbReference type="ARBA" id="ARBA00022679"/>
    </source>
</evidence>
<dbReference type="SUPFAM" id="SSF53448">
    <property type="entry name" value="Nucleotide-diphospho-sugar transferases"/>
    <property type="match status" value="1"/>
</dbReference>
<dbReference type="InterPro" id="IPR007577">
    <property type="entry name" value="GlycoTrfase_DXD_sugar-bd_CS"/>
</dbReference>
<proteinExistence type="predicted"/>
<dbReference type="Proteomes" id="UP001623600">
    <property type="component" value="Unassembled WGS sequence"/>
</dbReference>
<dbReference type="InterPro" id="IPR029044">
    <property type="entry name" value="Nucleotide-diphossugar_trans"/>
</dbReference>
<dbReference type="PANTHER" id="PTHR32385">
    <property type="entry name" value="MANNOSYL PHOSPHORYLINOSITOL CERAMIDE SYNTHASE"/>
    <property type="match status" value="1"/>
</dbReference>
<protein>
    <submittedName>
        <fullName evidence="2">Glycosyltransferase family 32 protein</fullName>
    </submittedName>
</protein>
<dbReference type="InterPro" id="IPR051706">
    <property type="entry name" value="Glycosyltransferase_domain"/>
</dbReference>
<dbReference type="Pfam" id="PF04488">
    <property type="entry name" value="Gly_transf_sug"/>
    <property type="match status" value="1"/>
</dbReference>
<gene>
    <name evidence="2" type="ORF">ACJDTP_10210</name>
</gene>
<evidence type="ECO:0000313" key="3">
    <source>
        <dbReference type="Proteomes" id="UP001623600"/>
    </source>
</evidence>
<dbReference type="RefSeq" id="WP_406761100.1">
    <property type="nucleotide sequence ID" value="NZ_JBJIAB010000010.1"/>
</dbReference>
<name>A0ABW8S3I9_9CLOT</name>
<dbReference type="Gene3D" id="3.90.550.20">
    <property type="match status" value="1"/>
</dbReference>
<sequence>MIEATGKYHKFIENLKGKELVCFCAGNVPIEIAGDHPGFEKHISYFIDNDSKKWGQVKVLNNTEIPIRPVDYLLMNKTDDTIVLITCLHYQEIVDQIKKIIDLNDTRCYTIDLSWYISRYQYLIDADDVMWNAKLPPNNFKRNDTLQIPKIIHYFWVGNGELPAEAKRCIESWKKFCPDYEIKKWDESNYDFTKVKYMDDAYKNKKWGFVPDYARLDIVYQYGGIYFDTDVEIVKNLDELLYNDAFLGFETAERINTGSGFGAVKGFPLLKKLRDAYESFHFIKEDGTLDLRPSTVLQTDELEKYGLIKDGTFQIVDGMTIYPVEYLCPISQNTFRCRMTKNTYSIHHFAASWLPEEELKVKKQMEKAFSE</sequence>
<reference evidence="2 3" key="1">
    <citation type="submission" date="2024-11" db="EMBL/GenBank/DDBJ databases">
        <authorList>
            <person name="Heng Y.C."/>
            <person name="Lim A.C.H."/>
            <person name="Lee J.K.Y."/>
            <person name="Kittelmann S."/>
        </authorList>
    </citation>
    <scope>NUCLEOTIDE SEQUENCE [LARGE SCALE GENOMIC DNA]</scope>
    <source>
        <strain evidence="2 3">WILCCON 0112</strain>
    </source>
</reference>
<keyword evidence="1" id="KW-0808">Transferase</keyword>
<organism evidence="2 3">
    <name type="scientific">Candidatus Clostridium helianthi</name>
    <dbReference type="NCBI Taxonomy" id="3381660"/>
    <lineage>
        <taxon>Bacteria</taxon>
        <taxon>Bacillati</taxon>
        <taxon>Bacillota</taxon>
        <taxon>Clostridia</taxon>
        <taxon>Eubacteriales</taxon>
        <taxon>Clostridiaceae</taxon>
        <taxon>Clostridium</taxon>
    </lineage>
</organism>